<dbReference type="AlphaFoldDB" id="A0A7L9MHU3"/>
<dbReference type="EMBL" id="CP054955">
    <property type="protein sequence ID" value="QOK64825.1"/>
    <property type="molecule type" value="Genomic_DNA"/>
</dbReference>
<dbReference type="InterPro" id="IPR011105">
    <property type="entry name" value="Cell_wall_hydrolase_SleB"/>
</dbReference>
<dbReference type="GO" id="GO:0016787">
    <property type="term" value="F:hydrolase activity"/>
    <property type="evidence" value="ECO:0007669"/>
    <property type="project" value="UniProtKB-KW"/>
</dbReference>
<sequence length="340" mass="36300">MAGSVKGPNNESEPLTRAVTWKLPLLAGLIAAPFVVTGCTTTGGAGKTSSSDQTAATSHVKTVNGVKTYTYTPRDRECLERAMFFESNRSSPDGLLAVGTVVMNRLASGKYPDTICGVVGQKNQFAPGVLSRRMDSSKLPDVRAAAEAVLEGKRHPKLKNAMFFHTAGLTFPYRNMHYVLVAGGNSFYEKRNRDGSLQSPVPQEPYNLALAYSPQAPSVPQELSYDVTLPQTVPIPTEAPTVQVALARALDAEHNSGLGPQARGDRLVRHRGVRAQAQGQAQGQTQAQTQLAAYQPMQAQFDTSAPANSSASLGYAAADQKHVDAIGALLLKQDRPESPL</sequence>
<protein>
    <submittedName>
        <fullName evidence="2">Cell wall hydrolase</fullName>
    </submittedName>
</protein>
<name>A0A7L9MHU3_BRUSS</name>
<proteinExistence type="predicted"/>
<evidence type="ECO:0000259" key="1">
    <source>
        <dbReference type="Pfam" id="PF07486"/>
    </source>
</evidence>
<dbReference type="GeneID" id="55591708"/>
<dbReference type="RefSeq" id="WP_006071823.1">
    <property type="nucleotide sequence ID" value="NZ_CP054955.1"/>
</dbReference>
<dbReference type="Gene3D" id="1.10.10.2520">
    <property type="entry name" value="Cell wall hydrolase SleB, domain 1"/>
    <property type="match status" value="1"/>
</dbReference>
<organism evidence="2 3">
    <name type="scientific">Brucella suis bv. 4</name>
    <dbReference type="NCBI Taxonomy" id="1567501"/>
    <lineage>
        <taxon>Bacteria</taxon>
        <taxon>Pseudomonadati</taxon>
        <taxon>Pseudomonadota</taxon>
        <taxon>Alphaproteobacteria</taxon>
        <taxon>Hyphomicrobiales</taxon>
        <taxon>Brucellaceae</taxon>
        <taxon>Brucella/Ochrobactrum group</taxon>
        <taxon>Brucella</taxon>
    </lineage>
</organism>
<dbReference type="InterPro" id="IPR042047">
    <property type="entry name" value="SleB_dom1"/>
</dbReference>
<reference evidence="2 3" key="1">
    <citation type="submission" date="2020-06" db="EMBL/GenBank/DDBJ databases">
        <title>New insights into brucella suis CRO type strains.</title>
        <authorList>
            <person name="Duvnjak S."/>
            <person name="Pavlinec Z."/>
            <person name="Vaser R."/>
            <person name="Sikic M."/>
            <person name="Kizanovic K."/>
            <person name="Spicic S."/>
        </authorList>
    </citation>
    <scope>NUCLEOTIDE SEQUENCE [LARGE SCALE GENOMIC DNA]</scope>
    <source>
        <strain evidence="2 3">CVI_72</strain>
    </source>
</reference>
<keyword evidence="2" id="KW-0378">Hydrolase</keyword>
<gene>
    <name evidence="2" type="ORF">HUZ30_08965</name>
</gene>
<dbReference type="Pfam" id="PF07486">
    <property type="entry name" value="Hydrolase_2"/>
    <property type="match status" value="1"/>
</dbReference>
<evidence type="ECO:0000313" key="3">
    <source>
        <dbReference type="Proteomes" id="UP000593625"/>
    </source>
</evidence>
<dbReference type="Proteomes" id="UP000593625">
    <property type="component" value="Chromosome I"/>
</dbReference>
<accession>A0A7L9MHU3</accession>
<evidence type="ECO:0000313" key="2">
    <source>
        <dbReference type="EMBL" id="QOK64825.1"/>
    </source>
</evidence>
<feature type="domain" description="Cell wall hydrolase SleB" evidence="1">
    <location>
        <begin position="92"/>
        <end position="188"/>
    </location>
</feature>